<organism evidence="3 4">
    <name type="scientific">Dyella mobilis</name>
    <dbReference type="NCBI Taxonomy" id="1849582"/>
    <lineage>
        <taxon>Bacteria</taxon>
        <taxon>Pseudomonadati</taxon>
        <taxon>Pseudomonadota</taxon>
        <taxon>Gammaproteobacteria</taxon>
        <taxon>Lysobacterales</taxon>
        <taxon>Rhodanobacteraceae</taxon>
        <taxon>Dyella</taxon>
    </lineage>
</organism>
<keyword evidence="4" id="KW-1185">Reference proteome</keyword>
<sequence length="331" mass="36072">MDALRGAAAILVLIRHYFKISALGPVATYIDPGTMGVVAFFCISGYVIPWSVLRKPTTVGQFALSRAFRLYPAYWISLAFAALVFPLATHQLLANITMAQRFIGVPDAVGVYWTLQVELIFYVLIAGLLFAGKLADPRVSVWCLLGACALSVVMAIPRVALSVKTPVAPAFSLVVMFASFVLYQHRHAGYLSPRQLRALLCGAAAILTCCLLLAYRTDWGAGETPHRFIVAYLVGIGLFAAFMRCNIDTPVLRWLGRISYPLYLIHVPARQLIVDLMPKLGETATATLGIVTTLILAAIMHRVIEVPFVNAGKSVIARYQAMRSTAKADAV</sequence>
<feature type="transmembrane region" description="Helical" evidence="1">
    <location>
        <begin position="73"/>
        <end position="93"/>
    </location>
</feature>
<evidence type="ECO:0000313" key="4">
    <source>
        <dbReference type="Proteomes" id="UP001430193"/>
    </source>
</evidence>
<feature type="transmembrane region" description="Helical" evidence="1">
    <location>
        <begin position="33"/>
        <end position="53"/>
    </location>
</feature>
<feature type="transmembrane region" description="Helical" evidence="1">
    <location>
        <begin position="196"/>
        <end position="215"/>
    </location>
</feature>
<dbReference type="InterPro" id="IPR050879">
    <property type="entry name" value="Acyltransferase_3"/>
</dbReference>
<keyword evidence="1" id="KW-0472">Membrane</keyword>
<name>A0ABS2KEC4_9GAMM</name>
<feature type="domain" description="Acyltransferase 3" evidence="2">
    <location>
        <begin position="1"/>
        <end position="301"/>
    </location>
</feature>
<accession>A0ABS2KEC4</accession>
<evidence type="ECO:0000313" key="3">
    <source>
        <dbReference type="EMBL" id="MBM7129497.1"/>
    </source>
</evidence>
<dbReference type="PANTHER" id="PTHR23028:SF53">
    <property type="entry name" value="ACYL_TRANSF_3 DOMAIN-CONTAINING PROTEIN"/>
    <property type="match status" value="1"/>
</dbReference>
<reference evidence="3" key="1">
    <citation type="submission" date="2020-10" db="EMBL/GenBank/DDBJ databases">
        <title>Phylogeny of dyella-like bacteria.</title>
        <authorList>
            <person name="Fu J."/>
        </authorList>
    </citation>
    <scope>NUCLEOTIDE SEQUENCE</scope>
    <source>
        <strain evidence="3">DHON07</strain>
    </source>
</reference>
<feature type="transmembrane region" description="Helical" evidence="1">
    <location>
        <begin position="139"/>
        <end position="161"/>
    </location>
</feature>
<proteinExistence type="predicted"/>
<keyword evidence="1" id="KW-0812">Transmembrane</keyword>
<feature type="transmembrane region" description="Helical" evidence="1">
    <location>
        <begin position="167"/>
        <end position="184"/>
    </location>
</feature>
<keyword evidence="1" id="KW-1133">Transmembrane helix</keyword>
<dbReference type="PANTHER" id="PTHR23028">
    <property type="entry name" value="ACETYLTRANSFERASE"/>
    <property type="match status" value="1"/>
</dbReference>
<keyword evidence="3" id="KW-0808">Transferase</keyword>
<protein>
    <submittedName>
        <fullName evidence="3">Acyltransferase</fullName>
    </submittedName>
</protein>
<evidence type="ECO:0000259" key="2">
    <source>
        <dbReference type="Pfam" id="PF01757"/>
    </source>
</evidence>
<dbReference type="GO" id="GO:0016746">
    <property type="term" value="F:acyltransferase activity"/>
    <property type="evidence" value="ECO:0007669"/>
    <property type="project" value="UniProtKB-KW"/>
</dbReference>
<feature type="transmembrane region" description="Helical" evidence="1">
    <location>
        <begin position="113"/>
        <end position="132"/>
    </location>
</feature>
<comment type="caution">
    <text evidence="3">The sequence shown here is derived from an EMBL/GenBank/DDBJ whole genome shotgun (WGS) entry which is preliminary data.</text>
</comment>
<dbReference type="EMBL" id="JADIKF010000038">
    <property type="protein sequence ID" value="MBM7129497.1"/>
    <property type="molecule type" value="Genomic_DNA"/>
</dbReference>
<keyword evidence="3" id="KW-0012">Acyltransferase</keyword>
<evidence type="ECO:0000256" key="1">
    <source>
        <dbReference type="SAM" id="Phobius"/>
    </source>
</evidence>
<gene>
    <name evidence="3" type="ORF">ISS99_08170</name>
</gene>
<feature type="transmembrane region" description="Helical" evidence="1">
    <location>
        <begin position="227"/>
        <end position="247"/>
    </location>
</feature>
<dbReference type="Proteomes" id="UP001430193">
    <property type="component" value="Unassembled WGS sequence"/>
</dbReference>
<dbReference type="Pfam" id="PF01757">
    <property type="entry name" value="Acyl_transf_3"/>
    <property type="match status" value="1"/>
</dbReference>
<dbReference type="InterPro" id="IPR002656">
    <property type="entry name" value="Acyl_transf_3_dom"/>
</dbReference>
<dbReference type="RefSeq" id="WP_204631118.1">
    <property type="nucleotide sequence ID" value="NZ_BSOC01000003.1"/>
</dbReference>